<dbReference type="OrthoDB" id="6500128at2759"/>
<evidence type="ECO:0000313" key="4">
    <source>
        <dbReference type="EMBL" id="NXC46569.1"/>
    </source>
</evidence>
<dbReference type="EMBL" id="WBMW01003983">
    <property type="protein sequence ID" value="NXC46569.1"/>
    <property type="molecule type" value="Genomic_DNA"/>
</dbReference>
<feature type="domain" description="ABC transporter" evidence="3">
    <location>
        <begin position="4"/>
        <end position="183"/>
    </location>
</feature>
<sequence length="183" mass="19705">KGNLEFQNVYFSYPARPDIKILKGLSLKVNCGQTVALVGGSGCGKSTTVQLIQRFYDPKEGTVRHLNVWRTVRVLGTQAIRQVHLSGCLAGSVLEEGEDAAGAANTAVPFLYTFSGERTVPLSVVEMCVLVLQKFETVVGERGAQLSGGQKQRIAIARALVRNPKILLLDEATSALDTESESV</sequence>
<keyword evidence="2" id="KW-0067">ATP-binding</keyword>
<dbReference type="InterPro" id="IPR039421">
    <property type="entry name" value="Type_1_exporter"/>
</dbReference>
<dbReference type="Gene3D" id="3.40.50.300">
    <property type="entry name" value="P-loop containing nucleotide triphosphate hydrolases"/>
    <property type="match status" value="2"/>
</dbReference>
<dbReference type="SUPFAM" id="SSF52540">
    <property type="entry name" value="P-loop containing nucleoside triphosphate hydrolases"/>
    <property type="match status" value="1"/>
</dbReference>
<dbReference type="SMART" id="SM00382">
    <property type="entry name" value="AAA"/>
    <property type="match status" value="1"/>
</dbReference>
<dbReference type="AlphaFoldDB" id="A0A851NV82"/>
<reference evidence="4" key="1">
    <citation type="submission" date="2019-09" db="EMBL/GenBank/DDBJ databases">
        <title>Bird 10,000 Genomes (B10K) Project - Family phase.</title>
        <authorList>
            <person name="Zhang G."/>
        </authorList>
    </citation>
    <scope>NUCLEOTIDE SEQUENCE</scope>
    <source>
        <strain evidence="4">B10K-DU-001-08</strain>
        <tissue evidence="4">Muscle</tissue>
    </source>
</reference>
<dbReference type="GO" id="GO:0005524">
    <property type="term" value="F:ATP binding"/>
    <property type="evidence" value="ECO:0007669"/>
    <property type="project" value="UniProtKB-KW"/>
</dbReference>
<dbReference type="InterPro" id="IPR027417">
    <property type="entry name" value="P-loop_NTPase"/>
</dbReference>
<dbReference type="GO" id="GO:0042626">
    <property type="term" value="F:ATPase-coupled transmembrane transporter activity"/>
    <property type="evidence" value="ECO:0007669"/>
    <property type="project" value="TreeGrafter"/>
</dbReference>
<dbReference type="GO" id="GO:0016887">
    <property type="term" value="F:ATP hydrolysis activity"/>
    <property type="evidence" value="ECO:0007669"/>
    <property type="project" value="InterPro"/>
</dbReference>
<feature type="non-terminal residue" evidence="4">
    <location>
        <position position="1"/>
    </location>
</feature>
<dbReference type="Pfam" id="PF00005">
    <property type="entry name" value="ABC_tran"/>
    <property type="match status" value="1"/>
</dbReference>
<dbReference type="Proteomes" id="UP000613066">
    <property type="component" value="Unassembled WGS sequence"/>
</dbReference>
<dbReference type="PANTHER" id="PTHR24221:SF503">
    <property type="entry name" value="MITOCHONDRIAL POTASSIUM CHANNEL ATP-BINDING SUBUNIT"/>
    <property type="match status" value="1"/>
</dbReference>
<evidence type="ECO:0000256" key="1">
    <source>
        <dbReference type="ARBA" id="ARBA00022741"/>
    </source>
</evidence>
<dbReference type="PROSITE" id="PS50893">
    <property type="entry name" value="ABC_TRANSPORTER_2"/>
    <property type="match status" value="1"/>
</dbReference>
<dbReference type="InterPro" id="IPR003593">
    <property type="entry name" value="AAA+_ATPase"/>
</dbReference>
<name>A0A851NV82_9GALL</name>
<gene>
    <name evidence="4" type="primary">Abcb4_2</name>
    <name evidence="4" type="ORF">PENPIL_R08317</name>
</gene>
<dbReference type="PANTHER" id="PTHR24221">
    <property type="entry name" value="ATP-BINDING CASSETTE SUB-FAMILY B"/>
    <property type="match status" value="1"/>
</dbReference>
<proteinExistence type="predicted"/>
<dbReference type="InterPro" id="IPR003439">
    <property type="entry name" value="ABC_transporter-like_ATP-bd"/>
</dbReference>
<organism evidence="4 5">
    <name type="scientific">Penelope pileata</name>
    <dbReference type="NCBI Taxonomy" id="1118817"/>
    <lineage>
        <taxon>Eukaryota</taxon>
        <taxon>Metazoa</taxon>
        <taxon>Chordata</taxon>
        <taxon>Craniata</taxon>
        <taxon>Vertebrata</taxon>
        <taxon>Euteleostomi</taxon>
        <taxon>Archelosauria</taxon>
        <taxon>Archosauria</taxon>
        <taxon>Dinosauria</taxon>
        <taxon>Saurischia</taxon>
        <taxon>Theropoda</taxon>
        <taxon>Coelurosauria</taxon>
        <taxon>Aves</taxon>
        <taxon>Neognathae</taxon>
        <taxon>Galloanserae</taxon>
        <taxon>Galliformes</taxon>
        <taxon>Cracidae</taxon>
        <taxon>Penelope</taxon>
    </lineage>
</organism>
<feature type="non-terminal residue" evidence="4">
    <location>
        <position position="183"/>
    </location>
</feature>
<dbReference type="InterPro" id="IPR017871">
    <property type="entry name" value="ABC_transporter-like_CS"/>
</dbReference>
<keyword evidence="1" id="KW-0547">Nucleotide-binding</keyword>
<accession>A0A851NV82</accession>
<evidence type="ECO:0000256" key="2">
    <source>
        <dbReference type="ARBA" id="ARBA00022840"/>
    </source>
</evidence>
<dbReference type="PROSITE" id="PS00211">
    <property type="entry name" value="ABC_TRANSPORTER_1"/>
    <property type="match status" value="1"/>
</dbReference>
<comment type="caution">
    <text evidence="4">The sequence shown here is derived from an EMBL/GenBank/DDBJ whole genome shotgun (WGS) entry which is preliminary data.</text>
</comment>
<keyword evidence="5" id="KW-1185">Reference proteome</keyword>
<evidence type="ECO:0000259" key="3">
    <source>
        <dbReference type="PROSITE" id="PS50893"/>
    </source>
</evidence>
<evidence type="ECO:0000313" key="5">
    <source>
        <dbReference type="Proteomes" id="UP000613066"/>
    </source>
</evidence>
<protein>
    <submittedName>
        <fullName evidence="4">MDR3 protein</fullName>
    </submittedName>
</protein>
<dbReference type="GO" id="GO:0016020">
    <property type="term" value="C:membrane"/>
    <property type="evidence" value="ECO:0007669"/>
    <property type="project" value="TreeGrafter"/>
</dbReference>